<evidence type="ECO:0000313" key="2">
    <source>
        <dbReference type="EMBL" id="KJA23367.1"/>
    </source>
</evidence>
<dbReference type="AlphaFoldDB" id="A0A0D2L838"/>
<keyword evidence="3" id="KW-1185">Reference proteome</keyword>
<evidence type="ECO:0000256" key="1">
    <source>
        <dbReference type="SAM" id="MobiDB-lite"/>
    </source>
</evidence>
<evidence type="ECO:0000313" key="3">
    <source>
        <dbReference type="Proteomes" id="UP000054270"/>
    </source>
</evidence>
<sequence length="198" mass="21812">MRGTARSIRSRLLLPPPSSLDPPNASLPHLITQDPSPLNLSVPSRVNRTKSADLQRAKIASIRRMATGQVRVCFKAPDRDQVHRRRWVHRASAAEPAALSDTDSECAYAPAGRLKKAEEHIAVTDLSRNNSMPPYCISLYAPPHAFTAPLVQQPVPILRPRPKTPQGAGHRLSTPRLHALEARAPLHHIPPLALRPRS</sequence>
<organism evidence="2 3">
    <name type="scientific">Hypholoma sublateritium (strain FD-334 SS-4)</name>
    <dbReference type="NCBI Taxonomy" id="945553"/>
    <lineage>
        <taxon>Eukaryota</taxon>
        <taxon>Fungi</taxon>
        <taxon>Dikarya</taxon>
        <taxon>Basidiomycota</taxon>
        <taxon>Agaricomycotina</taxon>
        <taxon>Agaricomycetes</taxon>
        <taxon>Agaricomycetidae</taxon>
        <taxon>Agaricales</taxon>
        <taxon>Agaricineae</taxon>
        <taxon>Strophariaceae</taxon>
        <taxon>Hypholoma</taxon>
    </lineage>
</organism>
<reference evidence="3" key="1">
    <citation type="submission" date="2014-04" db="EMBL/GenBank/DDBJ databases">
        <title>Evolutionary Origins and Diversification of the Mycorrhizal Mutualists.</title>
        <authorList>
            <consortium name="DOE Joint Genome Institute"/>
            <consortium name="Mycorrhizal Genomics Consortium"/>
            <person name="Kohler A."/>
            <person name="Kuo A."/>
            <person name="Nagy L.G."/>
            <person name="Floudas D."/>
            <person name="Copeland A."/>
            <person name="Barry K.W."/>
            <person name="Cichocki N."/>
            <person name="Veneault-Fourrey C."/>
            <person name="LaButti K."/>
            <person name="Lindquist E.A."/>
            <person name="Lipzen A."/>
            <person name="Lundell T."/>
            <person name="Morin E."/>
            <person name="Murat C."/>
            <person name="Riley R."/>
            <person name="Ohm R."/>
            <person name="Sun H."/>
            <person name="Tunlid A."/>
            <person name="Henrissat B."/>
            <person name="Grigoriev I.V."/>
            <person name="Hibbett D.S."/>
            <person name="Martin F."/>
        </authorList>
    </citation>
    <scope>NUCLEOTIDE SEQUENCE [LARGE SCALE GENOMIC DNA]</scope>
    <source>
        <strain evidence="3">FD-334 SS-4</strain>
    </source>
</reference>
<gene>
    <name evidence="2" type="ORF">HYPSUDRAFT_201396</name>
</gene>
<name>A0A0D2L838_HYPSF</name>
<dbReference type="EMBL" id="KN817543">
    <property type="protein sequence ID" value="KJA23367.1"/>
    <property type="molecule type" value="Genomic_DNA"/>
</dbReference>
<feature type="compositionally biased region" description="Low complexity" evidence="1">
    <location>
        <begin position="1"/>
        <end position="13"/>
    </location>
</feature>
<feature type="region of interest" description="Disordered" evidence="1">
    <location>
        <begin position="1"/>
        <end position="36"/>
    </location>
</feature>
<protein>
    <submittedName>
        <fullName evidence="2">Uncharacterized protein</fullName>
    </submittedName>
</protein>
<accession>A0A0D2L838</accession>
<dbReference type="Proteomes" id="UP000054270">
    <property type="component" value="Unassembled WGS sequence"/>
</dbReference>
<proteinExistence type="predicted"/>